<dbReference type="SUPFAM" id="SSF103657">
    <property type="entry name" value="BAR/IMD domain-like"/>
    <property type="match status" value="1"/>
</dbReference>
<feature type="region of interest" description="Disordered" evidence="2">
    <location>
        <begin position="600"/>
        <end position="710"/>
    </location>
</feature>
<dbReference type="InterPro" id="IPR046868">
    <property type="entry name" value="BAR_4"/>
</dbReference>
<feature type="domain" description="PH" evidence="3">
    <location>
        <begin position="381"/>
        <end position="501"/>
    </location>
</feature>
<proteinExistence type="predicted"/>
<dbReference type="InterPro" id="IPR011993">
    <property type="entry name" value="PH-like_dom_sf"/>
</dbReference>
<dbReference type="InterPro" id="IPR001849">
    <property type="entry name" value="PH_domain"/>
</dbReference>
<gene>
    <name evidence="4" type="ORF">FA13DRAFT_1663464</name>
</gene>
<evidence type="ECO:0000259" key="3">
    <source>
        <dbReference type="PROSITE" id="PS50003"/>
    </source>
</evidence>
<name>A0A4Y7TC35_COPMI</name>
<feature type="compositionally biased region" description="Basic and acidic residues" evidence="2">
    <location>
        <begin position="678"/>
        <end position="689"/>
    </location>
</feature>
<dbReference type="STRING" id="71717.A0A4Y7TC35"/>
<organism evidence="4 5">
    <name type="scientific">Coprinellus micaceus</name>
    <name type="common">Glistening ink-cap mushroom</name>
    <name type="synonym">Coprinus micaceus</name>
    <dbReference type="NCBI Taxonomy" id="71717"/>
    <lineage>
        <taxon>Eukaryota</taxon>
        <taxon>Fungi</taxon>
        <taxon>Dikarya</taxon>
        <taxon>Basidiomycota</taxon>
        <taxon>Agaricomycotina</taxon>
        <taxon>Agaricomycetes</taxon>
        <taxon>Agaricomycetidae</taxon>
        <taxon>Agaricales</taxon>
        <taxon>Agaricineae</taxon>
        <taxon>Psathyrellaceae</taxon>
        <taxon>Coprinellus</taxon>
    </lineage>
</organism>
<evidence type="ECO:0000256" key="2">
    <source>
        <dbReference type="SAM" id="MobiDB-lite"/>
    </source>
</evidence>
<protein>
    <recommendedName>
        <fullName evidence="3">PH domain-containing protein</fullName>
    </recommendedName>
</protein>
<dbReference type="SUPFAM" id="SSF50729">
    <property type="entry name" value="PH domain-like"/>
    <property type="match status" value="1"/>
</dbReference>
<dbReference type="EMBL" id="QPFP01000018">
    <property type="protein sequence ID" value="TEB31735.1"/>
    <property type="molecule type" value="Genomic_DNA"/>
</dbReference>
<accession>A0A4Y7TC35</accession>
<evidence type="ECO:0000313" key="5">
    <source>
        <dbReference type="Proteomes" id="UP000298030"/>
    </source>
</evidence>
<dbReference type="InterPro" id="IPR046869">
    <property type="entry name" value="SLM1/RGC1-like_PH"/>
</dbReference>
<evidence type="ECO:0000313" key="4">
    <source>
        <dbReference type="EMBL" id="TEB31735.1"/>
    </source>
</evidence>
<reference evidence="4 5" key="1">
    <citation type="journal article" date="2019" name="Nat. Ecol. Evol.">
        <title>Megaphylogeny resolves global patterns of mushroom evolution.</title>
        <authorList>
            <person name="Varga T."/>
            <person name="Krizsan K."/>
            <person name="Foldi C."/>
            <person name="Dima B."/>
            <person name="Sanchez-Garcia M."/>
            <person name="Sanchez-Ramirez S."/>
            <person name="Szollosi G.J."/>
            <person name="Szarkandi J.G."/>
            <person name="Papp V."/>
            <person name="Albert L."/>
            <person name="Andreopoulos W."/>
            <person name="Angelini C."/>
            <person name="Antonin V."/>
            <person name="Barry K.W."/>
            <person name="Bougher N.L."/>
            <person name="Buchanan P."/>
            <person name="Buyck B."/>
            <person name="Bense V."/>
            <person name="Catcheside P."/>
            <person name="Chovatia M."/>
            <person name="Cooper J."/>
            <person name="Damon W."/>
            <person name="Desjardin D."/>
            <person name="Finy P."/>
            <person name="Geml J."/>
            <person name="Haridas S."/>
            <person name="Hughes K."/>
            <person name="Justo A."/>
            <person name="Karasinski D."/>
            <person name="Kautmanova I."/>
            <person name="Kiss B."/>
            <person name="Kocsube S."/>
            <person name="Kotiranta H."/>
            <person name="LaButti K.M."/>
            <person name="Lechner B.E."/>
            <person name="Liimatainen K."/>
            <person name="Lipzen A."/>
            <person name="Lukacs Z."/>
            <person name="Mihaltcheva S."/>
            <person name="Morgado L.N."/>
            <person name="Niskanen T."/>
            <person name="Noordeloos M.E."/>
            <person name="Ohm R.A."/>
            <person name="Ortiz-Santana B."/>
            <person name="Ovrebo C."/>
            <person name="Racz N."/>
            <person name="Riley R."/>
            <person name="Savchenko A."/>
            <person name="Shiryaev A."/>
            <person name="Soop K."/>
            <person name="Spirin V."/>
            <person name="Szebenyi C."/>
            <person name="Tomsovsky M."/>
            <person name="Tulloss R.E."/>
            <person name="Uehling J."/>
            <person name="Grigoriev I.V."/>
            <person name="Vagvolgyi C."/>
            <person name="Papp T."/>
            <person name="Martin F.M."/>
            <person name="Miettinen O."/>
            <person name="Hibbett D.S."/>
            <person name="Nagy L.G."/>
        </authorList>
    </citation>
    <scope>NUCLEOTIDE SEQUENCE [LARGE SCALE GENOMIC DNA]</scope>
    <source>
        <strain evidence="4 5">FP101781</strain>
    </source>
</reference>
<sequence length="710" mass="76294">MNSGNNPQVSSMPPATPFPHPSHSHSHSSFPAEGAASSSYPHPYGHGNVGGGLGTGPNFQDTAHTTHYDGTPTPTPTAPLNRSSSRISRRSGASSTPSRAQSLIKKSIELQDLKPADVLIERFVAWKAIVKQLTAYFEGIADIETNTARELAKLAGVIQVPFRAGNQFLGEGGVQDVFFAIRDRTRSIADQHANLGRTVEHSIVQHLRKLGEEVRAHVKNVQNDTGKLAASVAKERETSTRLVGELANAVSMYKNTPMGLSARGDPFLANQLVSLQLSRQIIEENLLQKSIVIMQSSSATFEAGIVRSIKSAWETFDEWYARMSGASRALYEAVGREMRGVVPEREWVEYAARSEHLLDPETPLRDPEYVNYPLKDDPSTRPIHSGHLERKSGGWTGRGWKEGWYVLTPAGFLHEFVSSDPGVGNKGLQPTFSIFLPNCTLGPPTGDRNASGGWRFHIEGRRDGTGSAGGGGGGSDRAWTFRSRSKSEMMEWWNDIRMLCARYLVASESVRRTGPVERAVQSVGYASEDEDEIYYVDEAEEGSSVEEEIDEHMVEVRENPRVVELGGYNVGGAGYEEVPPNYTGHSRYASGGAEVGPNGYVLEKKPRYTPPQPAYYEGDDHAPAPVGSGTIHPNVHNGGGNGGGGGGPPPPPSVTGTTGTTQSAGVDTGVHSTGGKAGGDRTGGEKVEENAAGITTTTTTSEQAGVHDID</sequence>
<dbReference type="Gene3D" id="2.30.29.30">
    <property type="entry name" value="Pleckstrin-homology domain (PH domain)/Phosphotyrosine-binding domain (PTB)"/>
    <property type="match status" value="1"/>
</dbReference>
<keyword evidence="5" id="KW-1185">Reference proteome</keyword>
<dbReference type="PROSITE" id="PS50003">
    <property type="entry name" value="PH_DOMAIN"/>
    <property type="match status" value="1"/>
</dbReference>
<dbReference type="PANTHER" id="PTHR31941:SF1">
    <property type="entry name" value="CYTOSKELETAL SIGNALING PROTEIN SLM1"/>
    <property type="match status" value="1"/>
</dbReference>
<dbReference type="Pfam" id="PF20399">
    <property type="entry name" value="PH_20"/>
    <property type="match status" value="1"/>
</dbReference>
<feature type="region of interest" description="Disordered" evidence="2">
    <location>
        <begin position="1"/>
        <end position="101"/>
    </location>
</feature>
<evidence type="ECO:0000256" key="1">
    <source>
        <dbReference type="ARBA" id="ARBA00022553"/>
    </source>
</evidence>
<dbReference type="SMART" id="SM00233">
    <property type="entry name" value="PH"/>
    <property type="match status" value="1"/>
</dbReference>
<comment type="caution">
    <text evidence="4">The sequence shown here is derived from an EMBL/GenBank/DDBJ whole genome shotgun (WGS) entry which is preliminary data.</text>
</comment>
<feature type="compositionally biased region" description="Low complexity" evidence="2">
    <location>
        <begin position="82"/>
        <end position="95"/>
    </location>
</feature>
<dbReference type="AlphaFoldDB" id="A0A4Y7TC35"/>
<feature type="compositionally biased region" description="Gly residues" evidence="2">
    <location>
        <begin position="637"/>
        <end position="646"/>
    </location>
</feature>
<dbReference type="OrthoDB" id="5598057at2759"/>
<keyword evidence="1" id="KW-0597">Phosphoprotein</keyword>
<dbReference type="InterPro" id="IPR027267">
    <property type="entry name" value="AH/BAR_dom_sf"/>
</dbReference>
<dbReference type="Pfam" id="PF20400">
    <property type="entry name" value="BAR_4"/>
    <property type="match status" value="1"/>
</dbReference>
<dbReference type="Proteomes" id="UP000298030">
    <property type="component" value="Unassembled WGS sequence"/>
</dbReference>
<dbReference type="Gene3D" id="1.20.1270.60">
    <property type="entry name" value="Arfaptin homology (AH) domain/BAR domain"/>
    <property type="match status" value="1"/>
</dbReference>
<dbReference type="PANTHER" id="PTHR31941">
    <property type="entry name" value="CYTOSKELETAL SIGNALING PROTEIN SLM1"/>
    <property type="match status" value="1"/>
</dbReference>